<name>A0A8S0ZQS9_ARCPL</name>
<sequence length="123" mass="13399">MLKREGRGTKETVAKKTALTIARRGRLAAVARGPRGRAGAAAVRAVTSRVISTPVRVSSRPATPSALLHRPRTTDTRVYKQTSCNYKQTEPPPCCHFGRAHVHNRFHVTSALATSTDVSIKEQ</sequence>
<dbReference type="EMBL" id="CADEBD010000300">
    <property type="protein sequence ID" value="CAB3235581.1"/>
    <property type="molecule type" value="Genomic_DNA"/>
</dbReference>
<gene>
    <name evidence="1" type="ORF">APLA_LOCUS7005</name>
</gene>
<dbReference type="AlphaFoldDB" id="A0A8S0ZQS9"/>
<organism evidence="1 2">
    <name type="scientific">Arctia plantaginis</name>
    <name type="common">Wood tiger moth</name>
    <name type="synonym">Phalaena plantaginis</name>
    <dbReference type="NCBI Taxonomy" id="874455"/>
    <lineage>
        <taxon>Eukaryota</taxon>
        <taxon>Metazoa</taxon>
        <taxon>Ecdysozoa</taxon>
        <taxon>Arthropoda</taxon>
        <taxon>Hexapoda</taxon>
        <taxon>Insecta</taxon>
        <taxon>Pterygota</taxon>
        <taxon>Neoptera</taxon>
        <taxon>Endopterygota</taxon>
        <taxon>Lepidoptera</taxon>
        <taxon>Glossata</taxon>
        <taxon>Ditrysia</taxon>
        <taxon>Noctuoidea</taxon>
        <taxon>Erebidae</taxon>
        <taxon>Arctiinae</taxon>
        <taxon>Arctia</taxon>
    </lineage>
</organism>
<evidence type="ECO:0000313" key="1">
    <source>
        <dbReference type="EMBL" id="CAB3235581.1"/>
    </source>
</evidence>
<protein>
    <submittedName>
        <fullName evidence="1">Uncharacterized protein</fullName>
    </submittedName>
</protein>
<dbReference type="Proteomes" id="UP000494256">
    <property type="component" value="Unassembled WGS sequence"/>
</dbReference>
<evidence type="ECO:0000313" key="2">
    <source>
        <dbReference type="Proteomes" id="UP000494256"/>
    </source>
</evidence>
<comment type="caution">
    <text evidence="1">The sequence shown here is derived from an EMBL/GenBank/DDBJ whole genome shotgun (WGS) entry which is preliminary data.</text>
</comment>
<accession>A0A8S0ZQS9</accession>
<reference evidence="1 2" key="1">
    <citation type="submission" date="2020-04" db="EMBL/GenBank/DDBJ databases">
        <authorList>
            <person name="Wallbank WR R."/>
            <person name="Pardo Diaz C."/>
            <person name="Kozak K."/>
            <person name="Martin S."/>
            <person name="Jiggins C."/>
            <person name="Moest M."/>
            <person name="Warren A I."/>
            <person name="Byers J.R.P. K."/>
            <person name="Montejo-Kovacevich G."/>
            <person name="Yen C E."/>
        </authorList>
    </citation>
    <scope>NUCLEOTIDE SEQUENCE [LARGE SCALE GENOMIC DNA]</scope>
</reference>
<proteinExistence type="predicted"/>